<comment type="caution">
    <text evidence="3">The sequence shown here is derived from an EMBL/GenBank/DDBJ whole genome shotgun (WGS) entry which is preliminary data.</text>
</comment>
<evidence type="ECO:0000259" key="2">
    <source>
        <dbReference type="Pfam" id="PF13369"/>
    </source>
</evidence>
<gene>
    <name evidence="3" type="ORF">WCD74_20155</name>
</gene>
<dbReference type="Pfam" id="PF13369">
    <property type="entry name" value="Transglut_core2"/>
    <property type="match status" value="1"/>
</dbReference>
<evidence type="ECO:0000313" key="4">
    <source>
        <dbReference type="Proteomes" id="UP001385809"/>
    </source>
</evidence>
<dbReference type="EMBL" id="JBBEGN010000010">
    <property type="protein sequence ID" value="MEJ2870093.1"/>
    <property type="molecule type" value="Genomic_DNA"/>
</dbReference>
<dbReference type="PANTHER" id="PTHR31350">
    <property type="entry name" value="SI:DKEY-261L7.2"/>
    <property type="match status" value="1"/>
</dbReference>
<sequence>MPPDHPEDRSRPPDPRGTADAVARFAALVEAGDPPLDRAALEIARLARPDADTDAALAELDRLAQGVSGIDELVLRLFTEEGFRGNRDDYYDPRNSSLVEVLERRLGIPITLAVVVIEVGRRAGLTVEPIGMPGHFLVHPQGSAWYVDPFTGTLLDESDCRALFVAATGANPGVPFHPDVLVPITTEAVLVRMLTNLRIVHRTAGRVPELRRVLETRLHLPGVTADEVVELAATMGHRGEYLDAARLLDAWRERIPRRGADLDRAARVWRAHLN</sequence>
<organism evidence="3 4">
    <name type="scientific">Actinomycetospora aurantiaca</name>
    <dbReference type="NCBI Taxonomy" id="3129233"/>
    <lineage>
        <taxon>Bacteria</taxon>
        <taxon>Bacillati</taxon>
        <taxon>Actinomycetota</taxon>
        <taxon>Actinomycetes</taxon>
        <taxon>Pseudonocardiales</taxon>
        <taxon>Pseudonocardiaceae</taxon>
        <taxon>Actinomycetospora</taxon>
    </lineage>
</organism>
<protein>
    <submittedName>
        <fullName evidence="3">Transglutaminase-like domain-containing protein</fullName>
    </submittedName>
</protein>
<accession>A0ABU8MS02</accession>
<dbReference type="RefSeq" id="WP_337696661.1">
    <property type="nucleotide sequence ID" value="NZ_JBBEGN010000010.1"/>
</dbReference>
<dbReference type="InterPro" id="IPR032698">
    <property type="entry name" value="SirB1_N"/>
</dbReference>
<name>A0ABU8MS02_9PSEU</name>
<dbReference type="Proteomes" id="UP001385809">
    <property type="component" value="Unassembled WGS sequence"/>
</dbReference>
<comment type="similarity">
    <text evidence="1">Belongs to the UPF0162 family.</text>
</comment>
<dbReference type="PANTHER" id="PTHR31350:SF21">
    <property type="entry name" value="F-BOX ONLY PROTEIN 21"/>
    <property type="match status" value="1"/>
</dbReference>
<reference evidence="3 4" key="1">
    <citation type="submission" date="2024-03" db="EMBL/GenBank/DDBJ databases">
        <title>Actinomycetospora sp. OC33-EN08, a novel actinomycete isolated from wild orchid (Aerides multiflora).</title>
        <authorList>
            <person name="Suriyachadkun C."/>
        </authorList>
    </citation>
    <scope>NUCLEOTIDE SEQUENCE [LARGE SCALE GENOMIC DNA]</scope>
    <source>
        <strain evidence="3 4">OC33-EN08</strain>
    </source>
</reference>
<proteinExistence type="inferred from homology"/>
<evidence type="ECO:0000313" key="3">
    <source>
        <dbReference type="EMBL" id="MEJ2870093.1"/>
    </source>
</evidence>
<evidence type="ECO:0000256" key="1">
    <source>
        <dbReference type="ARBA" id="ARBA00007100"/>
    </source>
</evidence>
<keyword evidence="4" id="KW-1185">Reference proteome</keyword>
<feature type="domain" description="Protein SirB1 N-terminal" evidence="2">
    <location>
        <begin position="65"/>
        <end position="194"/>
    </location>
</feature>